<feature type="non-terminal residue" evidence="2">
    <location>
        <position position="1076"/>
    </location>
</feature>
<protein>
    <submittedName>
        <fullName evidence="2">Uncharacterized protein</fullName>
    </submittedName>
</protein>
<comment type="caution">
    <text evidence="2">The sequence shown here is derived from an EMBL/GenBank/DDBJ whole genome shotgun (WGS) entry which is preliminary data.</text>
</comment>
<sequence length="1076" mass="118721">VPRIVLLNPQIPVDAQIWIKVQCNSMVAVGSSTSFVERLEITPVIAAYWVKFLKDERDAAKKRSADDAQLDDADAGSSGNKGDDGNGSRFKGFEAKYNKFVKENYREMFDGLEDFKRAALFKKRCDALQIWDRLVDWWGEFVVFEERRMNPKAMFLVFDKIGDVLAKDSYHGAFGDAMFEVLKYAVPTVFEPQPKDDDDDGEADVAQEIATDVDYVNHPDRDVRWILQKTSDCKRLVQLTTPMADSSIFKDALSASPAKRLLTTVANPKAKGKAKPKGSAKAAVTPDAVAHCTQAGSTVRSTMFLDDVMNAVVHPVRKIDRSHWNTGELRRMVRFGVRLGMKLQSDKGKVVFQFGDRDSEEEHFALWKMLRPRIMDHIYDVHSELVEKPKPEGDDKNDCAKDGVASTHQDDVDMASCLASLNMAIGSDGKSRTRTKKLVADFLTDNPPLQNLTYLEQTHVVVTRISSTLLRSKGRVYPGDDLQDKNAWVDEKRKVDKESTMLTIRLQSVDASLAQWVAELWADQSDVVATHRARFLYIQKALKLIAENAQFGSEPIKQYIINGIEFGAAVEADIFGYNSVENGNPSSEALWLRVFEIAEILKGRVVKKPVVAMLRTAVKSKIECMKKADIVKALQVEFPGAVPEGVDTLVKSMVMQLLLQERLRRMDAQELAALQTWKSLLCLGFEEGADALRGKASAVALPLTAPDAESSPRGDNADNAGAETAETTSAQPQNTVVVALEQCTQVEINGKEYFILFKGMGACDMSRRLWKCDEASRYLTHAIMEEWLFGCGPAITKPVGGSNGGDDAAAVPPTPKKPKTRVAGKTEPAVIAARDEDAAVETAAEKVEVVVEDENDENDEKEQHAKPISLLDVGLDFLVCPSSQMSAGRPGGGVKLYFDRTRDACGSMEEKLKLHFAGRVVIYPGAFVGDGARVAAGRVHIEQQELNIFIVPNANFKDPRSTISVPAWSVPVVADKAHEEDTMTMKVGTYTQVIKDVPGVDGGAVMLDRSFSMIRPRAELLAIQQRKSEEGAPAAAAGTDGEFAPLELEPLTRPKFPWEFKAVVQEDEKARKALGK</sequence>
<dbReference type="EMBL" id="CAUYUJ010002662">
    <property type="protein sequence ID" value="CAK0801802.1"/>
    <property type="molecule type" value="Genomic_DNA"/>
</dbReference>
<name>A0ABN9Q7P5_9DINO</name>
<gene>
    <name evidence="2" type="ORF">PCOR1329_LOCUS9533</name>
</gene>
<feature type="region of interest" description="Disordered" evidence="1">
    <location>
        <begin position="802"/>
        <end position="826"/>
    </location>
</feature>
<accession>A0ABN9Q7P5</accession>
<feature type="region of interest" description="Disordered" evidence="1">
    <location>
        <begin position="704"/>
        <end position="730"/>
    </location>
</feature>
<dbReference type="Proteomes" id="UP001189429">
    <property type="component" value="Unassembled WGS sequence"/>
</dbReference>
<evidence type="ECO:0000313" key="3">
    <source>
        <dbReference type="Proteomes" id="UP001189429"/>
    </source>
</evidence>
<reference evidence="2" key="1">
    <citation type="submission" date="2023-10" db="EMBL/GenBank/DDBJ databases">
        <authorList>
            <person name="Chen Y."/>
            <person name="Shah S."/>
            <person name="Dougan E. K."/>
            <person name="Thang M."/>
            <person name="Chan C."/>
        </authorList>
    </citation>
    <scope>NUCLEOTIDE SEQUENCE [LARGE SCALE GENOMIC DNA]</scope>
</reference>
<feature type="region of interest" description="Disordered" evidence="1">
    <location>
        <begin position="64"/>
        <end position="87"/>
    </location>
</feature>
<organism evidence="2 3">
    <name type="scientific">Prorocentrum cordatum</name>
    <dbReference type="NCBI Taxonomy" id="2364126"/>
    <lineage>
        <taxon>Eukaryota</taxon>
        <taxon>Sar</taxon>
        <taxon>Alveolata</taxon>
        <taxon>Dinophyceae</taxon>
        <taxon>Prorocentrales</taxon>
        <taxon>Prorocentraceae</taxon>
        <taxon>Prorocentrum</taxon>
    </lineage>
</organism>
<feature type="non-terminal residue" evidence="2">
    <location>
        <position position="1"/>
    </location>
</feature>
<evidence type="ECO:0000313" key="2">
    <source>
        <dbReference type="EMBL" id="CAK0801802.1"/>
    </source>
</evidence>
<proteinExistence type="predicted"/>
<evidence type="ECO:0000256" key="1">
    <source>
        <dbReference type="SAM" id="MobiDB-lite"/>
    </source>
</evidence>
<keyword evidence="3" id="KW-1185">Reference proteome</keyword>